<dbReference type="EMBL" id="UINC01060663">
    <property type="protein sequence ID" value="SVB85401.1"/>
    <property type="molecule type" value="Genomic_DNA"/>
</dbReference>
<feature type="domain" description="Methyltransferase" evidence="2">
    <location>
        <begin position="40"/>
        <end position="134"/>
    </location>
</feature>
<evidence type="ECO:0000259" key="2">
    <source>
        <dbReference type="Pfam" id="PF13649"/>
    </source>
</evidence>
<dbReference type="Pfam" id="PF13360">
    <property type="entry name" value="PQQ_2"/>
    <property type="match status" value="1"/>
</dbReference>
<evidence type="ECO:0000259" key="1">
    <source>
        <dbReference type="Pfam" id="PF13360"/>
    </source>
</evidence>
<protein>
    <submittedName>
        <fullName evidence="3">Uncharacterized protein</fullName>
    </submittedName>
</protein>
<proteinExistence type="predicted"/>
<gene>
    <name evidence="3" type="ORF">METZ01_LOCUS238255</name>
</gene>
<accession>A0A382HFY2</accession>
<dbReference type="Gene3D" id="2.130.10.10">
    <property type="entry name" value="YVTN repeat-like/Quinoprotein amine dehydrogenase"/>
    <property type="match status" value="1"/>
</dbReference>
<dbReference type="InterPro" id="IPR041698">
    <property type="entry name" value="Methyltransf_25"/>
</dbReference>
<evidence type="ECO:0000313" key="3">
    <source>
        <dbReference type="EMBL" id="SVB85401.1"/>
    </source>
</evidence>
<dbReference type="AlphaFoldDB" id="A0A382HFY2"/>
<feature type="domain" description="Pyrrolo-quinoline quinone repeat" evidence="1">
    <location>
        <begin position="340"/>
        <end position="425"/>
    </location>
</feature>
<dbReference type="SUPFAM" id="SSF50998">
    <property type="entry name" value="Quinoprotein alcohol dehydrogenase-like"/>
    <property type="match status" value="1"/>
</dbReference>
<sequence>MNKLNFSWLALLACPLLLSGNPAGDARSILAQSKVTGGLIVHLGCGTGELLAELGKDKRFLVHGLERDPSKLSAARESIRKNGSYGRVSAEHWIDSTRLPYSDNLVNLLVIEDSGELDDDEILRALRPLGTVLRRTDEGWKATGKEWPEDIDEWTHFMHGPDGNAVSTDKRVGPPRHLQWVGDPKFSRAHEQTASFSVAVTTRGRMFYVLDEAPAVDIRVPSQWSLIARDAFNGVILWKRPMGNWLNQFRRFRAGPANLPFRLVAKEDKVFVTMDFEGPVHMIDAATGKTLKVFEGTEKTKQIIYVDGMLTLLRDDEVGQMSKIDDFRRRGEFMKHHCHLMRVDVESGKKLWETNVDDLVFPCLAQKDGRIFAQTPKRVFAVDYKTGKQDWSMDFTSVLPISGGKIRTGEMQWESPTLVAGDGIIYAADFKKSRAYEAETGKV</sequence>
<dbReference type="InterPro" id="IPR015943">
    <property type="entry name" value="WD40/YVTN_repeat-like_dom_sf"/>
</dbReference>
<dbReference type="CDD" id="cd02440">
    <property type="entry name" value="AdoMet_MTases"/>
    <property type="match status" value="1"/>
</dbReference>
<dbReference type="Gene3D" id="3.40.50.150">
    <property type="entry name" value="Vaccinia Virus protein VP39"/>
    <property type="match status" value="1"/>
</dbReference>
<dbReference type="InterPro" id="IPR029063">
    <property type="entry name" value="SAM-dependent_MTases_sf"/>
</dbReference>
<dbReference type="InterPro" id="IPR002372">
    <property type="entry name" value="PQQ_rpt_dom"/>
</dbReference>
<feature type="non-terminal residue" evidence="3">
    <location>
        <position position="443"/>
    </location>
</feature>
<dbReference type="Pfam" id="PF13649">
    <property type="entry name" value="Methyltransf_25"/>
    <property type="match status" value="1"/>
</dbReference>
<dbReference type="InterPro" id="IPR011047">
    <property type="entry name" value="Quinoprotein_ADH-like_sf"/>
</dbReference>
<organism evidence="3">
    <name type="scientific">marine metagenome</name>
    <dbReference type="NCBI Taxonomy" id="408172"/>
    <lineage>
        <taxon>unclassified sequences</taxon>
        <taxon>metagenomes</taxon>
        <taxon>ecological metagenomes</taxon>
    </lineage>
</organism>
<reference evidence="3" key="1">
    <citation type="submission" date="2018-05" db="EMBL/GenBank/DDBJ databases">
        <authorList>
            <person name="Lanie J.A."/>
            <person name="Ng W.-L."/>
            <person name="Kazmierczak K.M."/>
            <person name="Andrzejewski T.M."/>
            <person name="Davidsen T.M."/>
            <person name="Wayne K.J."/>
            <person name="Tettelin H."/>
            <person name="Glass J.I."/>
            <person name="Rusch D."/>
            <person name="Podicherti R."/>
            <person name="Tsui H.-C.T."/>
            <person name="Winkler M.E."/>
        </authorList>
    </citation>
    <scope>NUCLEOTIDE SEQUENCE</scope>
</reference>
<dbReference type="SUPFAM" id="SSF53335">
    <property type="entry name" value="S-adenosyl-L-methionine-dependent methyltransferases"/>
    <property type="match status" value="1"/>
</dbReference>
<name>A0A382HFY2_9ZZZZ</name>